<gene>
    <name evidence="1" type="ORF">EJF14_10348</name>
</gene>
<organism evidence="1 2">
    <name type="scientific">Clavispora lusitaniae</name>
    <name type="common">Candida lusitaniae</name>
    <dbReference type="NCBI Taxonomy" id="36911"/>
    <lineage>
        <taxon>Eukaryota</taxon>
        <taxon>Fungi</taxon>
        <taxon>Dikarya</taxon>
        <taxon>Ascomycota</taxon>
        <taxon>Saccharomycotina</taxon>
        <taxon>Pichiomycetes</taxon>
        <taxon>Metschnikowiaceae</taxon>
        <taxon>Clavispora</taxon>
    </lineage>
</organism>
<protein>
    <submittedName>
        <fullName evidence="1">ATP-dependent RNA helicase</fullName>
    </submittedName>
</protein>
<keyword evidence="1" id="KW-0547">Nucleotide-binding</keyword>
<dbReference type="Proteomes" id="UP000326582">
    <property type="component" value="Chromosome 1"/>
</dbReference>
<evidence type="ECO:0000313" key="1">
    <source>
        <dbReference type="EMBL" id="QFZ25257.1"/>
    </source>
</evidence>
<sequence>MGKYRKRFNEKARSGMLAKQAALKKARNKQFTRHFEDGNDTSNVPQETAVEQDPNADILKPMTEQEKEERKKRLAENLYSENEKESKMSRAKRKRLDKYIEHQIKREEKKVLLEKLAETKVDTSMFAPSKLLGTGKQTRREEMIEALELERQGRGNERTKDILYEERDVKEWSEEDDISDHADNANEEESDFDDDFTSTKSTFVDYRPSASGGFGSGFGFGNLPKKTKTSTTKKYTWRLKVEREEKKRAKIEDENDFISSDEEDQDGSESEGDETDKESGSEESNSGVSSEIDSGSEKVASKENHSEEEQEDSDESTGDSEDESEDESEDASEEEEEEEEESESEQPRLLQNKPKHSKVAESFKEWAEEQVRKLEGRTEMVLEELKPETKEKYSKGVHNDKAFSDDEDSVPINPNLQREAFFVNVTRSPEIQQQRMQLPVFSEEHRIMEAIHHHDCIVLCGETGSGKTTQVPQFLYEAGFGNVKSSMYPGMIGITQPRRVAAVSMANRVGAELGDHGGRVGYQIRFDTTIKNEGTENGTAMKFMTDGVLLREMMNDFLLTKYSALIIDEAHERNINTDILIGMLSRVVKLRREKDKPLKLIIMSATLRVSDFSENKQLFKLAPPILKVEARQYPVSIHFDKKTKFDYVEQAYKKACKIHKRLPPGGILIFLTGQNEITTLVKRLRNEFPFNTRKKQYVEDENTEYRVSNNVAMEAEDVDLDIALRERKEEEMEEGSDSESDSDEEEGFEETLEDGQSENDPLYVLPLYSLLPTKQQMKVFENPPEGSRMCIIATNVAETSLTIPGIRYVIDCGRSKERKLNEETGVQSFEVDWISKASAGQRAGRAGRTGPGHCYRLFSSALYEEFFPQFSKPEILRMPVESTVLTMKSMGIHQIVNFPFPTPPERRALARAERLLITLGALDKKTKTVTELGKTMAFFPLSPRYAKILIVGNQLQCLPYVIAIVSALSVGDPFLDEYELGLKQEAKQKSAGYSSDEEEEEEEDEAEVQADVERKRRMRTKFFKSRAIFARLDEKSDSLRLLSAVCAFDHVPEAKKSSFLNDHFLRAKVMEEIQKLRKQITHIVHANAKKDTIAHTEQKGAKLGIPSKQQVSALKQIIASGFIDQVAVRTDTIDADFKLSKKSSIISVPYSVIVPLSQFGDEVDPHVYIHPNSILASSGSTPPEYLVFQSLNKGSNQKENQTTKLRLKPLVDISGKQLANVAKASGLVTYSKPLGHPYGPKEITPTKRECYVVPRYGSGVGDGKLGWDLPVIKVVQTKKFGSWVTEE</sequence>
<keyword evidence="2" id="KW-1185">Reference proteome</keyword>
<accession>A0ACD0WCS5</accession>
<proteinExistence type="predicted"/>
<reference evidence="2" key="1">
    <citation type="journal article" date="2019" name="MBio">
        <title>Comparative genomics for the elucidation of multidrug resistance (MDR) in Candida lusitaniae.</title>
        <authorList>
            <person name="Kannan A."/>
            <person name="Asner S.A."/>
            <person name="Trachsel E."/>
            <person name="Kelly S."/>
            <person name="Parker J."/>
            <person name="Sanglard D."/>
        </authorList>
    </citation>
    <scope>NUCLEOTIDE SEQUENCE [LARGE SCALE GENOMIC DNA]</scope>
    <source>
        <strain evidence="2">P1</strain>
    </source>
</reference>
<evidence type="ECO:0000313" key="2">
    <source>
        <dbReference type="Proteomes" id="UP000326582"/>
    </source>
</evidence>
<dbReference type="EMBL" id="CP038484">
    <property type="protein sequence ID" value="QFZ25257.1"/>
    <property type="molecule type" value="Genomic_DNA"/>
</dbReference>
<keyword evidence="1" id="KW-0378">Hydrolase</keyword>
<name>A0ACD0WCS5_CLALS</name>
<keyword evidence="1" id="KW-0067">ATP-binding</keyword>
<keyword evidence="1" id="KW-0347">Helicase</keyword>